<dbReference type="GO" id="GO:0016616">
    <property type="term" value="F:oxidoreductase activity, acting on the CH-OH group of donors, NAD or NADP as acceptor"/>
    <property type="evidence" value="ECO:0007669"/>
    <property type="project" value="InterPro"/>
</dbReference>
<dbReference type="InterPro" id="IPR022383">
    <property type="entry name" value="Lactate/malate_DH_C"/>
</dbReference>
<name>A0A699XJD3_TANCI</name>
<dbReference type="EMBL" id="BKCJ011848974">
    <property type="protein sequence ID" value="GFD58128.1"/>
    <property type="molecule type" value="Genomic_DNA"/>
</dbReference>
<dbReference type="Pfam" id="PF02866">
    <property type="entry name" value="Ldh_1_C"/>
    <property type="match status" value="1"/>
</dbReference>
<sequence>LAAKAGVGVDAITKLVVWGNHSPTMFADWGNAELDGQKLADRIGNEAWYRETLIPTVAQRGTAIIEARGASSAASAANAAIDHLR</sequence>
<proteinExistence type="predicted"/>
<dbReference type="PANTHER" id="PTHR23382">
    <property type="entry name" value="MALATE DEHYDROGENASE"/>
    <property type="match status" value="1"/>
</dbReference>
<feature type="non-terminal residue" evidence="3">
    <location>
        <position position="1"/>
    </location>
</feature>
<keyword evidence="1" id="KW-0560">Oxidoreductase</keyword>
<dbReference type="GO" id="GO:0006108">
    <property type="term" value="P:malate metabolic process"/>
    <property type="evidence" value="ECO:0007669"/>
    <property type="project" value="InterPro"/>
</dbReference>
<dbReference type="InterPro" id="IPR010945">
    <property type="entry name" value="Malate_DH_type2"/>
</dbReference>
<comment type="caution">
    <text evidence="3">The sequence shown here is derived from an EMBL/GenBank/DDBJ whole genome shotgun (WGS) entry which is preliminary data.</text>
</comment>
<dbReference type="AlphaFoldDB" id="A0A699XJD3"/>
<evidence type="ECO:0000313" key="3">
    <source>
        <dbReference type="EMBL" id="GFD58128.1"/>
    </source>
</evidence>
<reference evidence="3" key="1">
    <citation type="journal article" date="2019" name="Sci. Rep.">
        <title>Draft genome of Tanacetum cinerariifolium, the natural source of mosquito coil.</title>
        <authorList>
            <person name="Yamashiro T."/>
            <person name="Shiraishi A."/>
            <person name="Satake H."/>
            <person name="Nakayama K."/>
        </authorList>
    </citation>
    <scope>NUCLEOTIDE SEQUENCE</scope>
</reference>
<accession>A0A699XJD3</accession>
<dbReference type="InterPro" id="IPR015955">
    <property type="entry name" value="Lactate_DH/Glyco_Ohase_4_C"/>
</dbReference>
<organism evidence="3">
    <name type="scientific">Tanacetum cinerariifolium</name>
    <name type="common">Dalmatian daisy</name>
    <name type="synonym">Chrysanthemum cinerariifolium</name>
    <dbReference type="NCBI Taxonomy" id="118510"/>
    <lineage>
        <taxon>Eukaryota</taxon>
        <taxon>Viridiplantae</taxon>
        <taxon>Streptophyta</taxon>
        <taxon>Embryophyta</taxon>
        <taxon>Tracheophyta</taxon>
        <taxon>Spermatophyta</taxon>
        <taxon>Magnoliopsida</taxon>
        <taxon>eudicotyledons</taxon>
        <taxon>Gunneridae</taxon>
        <taxon>Pentapetalae</taxon>
        <taxon>asterids</taxon>
        <taxon>campanulids</taxon>
        <taxon>Asterales</taxon>
        <taxon>Asteraceae</taxon>
        <taxon>Asteroideae</taxon>
        <taxon>Anthemideae</taxon>
        <taxon>Anthemidinae</taxon>
        <taxon>Tanacetum</taxon>
    </lineage>
</organism>
<protein>
    <recommendedName>
        <fullName evidence="2">Lactate/malate dehydrogenase C-terminal domain-containing protein</fullName>
    </recommendedName>
</protein>
<feature type="domain" description="Lactate/malate dehydrogenase C-terminal" evidence="2">
    <location>
        <begin position="1"/>
        <end position="84"/>
    </location>
</feature>
<evidence type="ECO:0000256" key="1">
    <source>
        <dbReference type="ARBA" id="ARBA00023002"/>
    </source>
</evidence>
<gene>
    <name evidence="3" type="ORF">Tci_930097</name>
</gene>
<feature type="non-terminal residue" evidence="3">
    <location>
        <position position="85"/>
    </location>
</feature>
<dbReference type="SUPFAM" id="SSF56327">
    <property type="entry name" value="LDH C-terminal domain-like"/>
    <property type="match status" value="1"/>
</dbReference>
<dbReference type="Gene3D" id="3.90.110.10">
    <property type="entry name" value="Lactate dehydrogenase/glycoside hydrolase, family 4, C-terminal"/>
    <property type="match status" value="1"/>
</dbReference>
<dbReference type="GO" id="GO:0016615">
    <property type="term" value="F:malate dehydrogenase activity"/>
    <property type="evidence" value="ECO:0007669"/>
    <property type="project" value="InterPro"/>
</dbReference>
<evidence type="ECO:0000259" key="2">
    <source>
        <dbReference type="Pfam" id="PF02866"/>
    </source>
</evidence>